<reference evidence="2 3" key="1">
    <citation type="submission" date="2018-11" db="EMBL/GenBank/DDBJ databases">
        <authorList>
            <consortium name="Pathogen Informatics"/>
        </authorList>
    </citation>
    <scope>NUCLEOTIDE SEQUENCE [LARGE SCALE GENOMIC DNA]</scope>
</reference>
<dbReference type="InterPro" id="IPR041336">
    <property type="entry name" value="DNApol_Exo"/>
</dbReference>
<evidence type="ECO:0000313" key="3">
    <source>
        <dbReference type="Proteomes" id="UP000281553"/>
    </source>
</evidence>
<dbReference type="SUPFAM" id="SSF53098">
    <property type="entry name" value="Ribonuclease H-like"/>
    <property type="match status" value="1"/>
</dbReference>
<dbReference type="InterPro" id="IPR002297">
    <property type="entry name" value="DNA-dir_DNA_pol_A_mt"/>
</dbReference>
<dbReference type="FunFam" id="3.30.420.390:FF:000004">
    <property type="entry name" value="DNA polymerase subunit gamma-1, mitochondrial"/>
    <property type="match status" value="1"/>
</dbReference>
<dbReference type="OrthoDB" id="5588663at2759"/>
<dbReference type="GO" id="GO:0003677">
    <property type="term" value="F:DNA binding"/>
    <property type="evidence" value="ECO:0007669"/>
    <property type="project" value="InterPro"/>
</dbReference>
<protein>
    <recommendedName>
        <fullName evidence="1">DNA mitochondrial polymerase exonuclease domain-containing protein</fullName>
    </recommendedName>
</protein>
<dbReference type="Pfam" id="PF18136">
    <property type="entry name" value="DNApol_Exo"/>
    <property type="match status" value="1"/>
</dbReference>
<gene>
    <name evidence="2" type="ORF">DILT_LOCUS5281</name>
</gene>
<dbReference type="PANTHER" id="PTHR10267">
    <property type="entry name" value="DNA POLYMERASE SUBUNIT GAMMA-1"/>
    <property type="match status" value="1"/>
</dbReference>
<keyword evidence="3" id="KW-1185">Reference proteome</keyword>
<organism evidence="2 3">
    <name type="scientific">Dibothriocephalus latus</name>
    <name type="common">Fish tapeworm</name>
    <name type="synonym">Diphyllobothrium latum</name>
    <dbReference type="NCBI Taxonomy" id="60516"/>
    <lineage>
        <taxon>Eukaryota</taxon>
        <taxon>Metazoa</taxon>
        <taxon>Spiralia</taxon>
        <taxon>Lophotrochozoa</taxon>
        <taxon>Platyhelminthes</taxon>
        <taxon>Cestoda</taxon>
        <taxon>Eucestoda</taxon>
        <taxon>Diphyllobothriidea</taxon>
        <taxon>Diphyllobothriidae</taxon>
        <taxon>Dibothriocephalus</taxon>
    </lineage>
</organism>
<dbReference type="GO" id="GO:0005760">
    <property type="term" value="C:gamma DNA polymerase complex"/>
    <property type="evidence" value="ECO:0007669"/>
    <property type="project" value="InterPro"/>
</dbReference>
<name>A0A3P7L7R0_DIBLA</name>
<dbReference type="Gene3D" id="3.30.420.390">
    <property type="match status" value="2"/>
</dbReference>
<dbReference type="GO" id="GO:0003887">
    <property type="term" value="F:DNA-directed DNA polymerase activity"/>
    <property type="evidence" value="ECO:0007669"/>
    <property type="project" value="TreeGrafter"/>
</dbReference>
<dbReference type="GO" id="GO:0008408">
    <property type="term" value="F:3'-5' exonuclease activity"/>
    <property type="evidence" value="ECO:0007669"/>
    <property type="project" value="TreeGrafter"/>
</dbReference>
<dbReference type="PANTHER" id="PTHR10267:SF0">
    <property type="entry name" value="DNA POLYMERASE SUBUNIT GAMMA-1"/>
    <property type="match status" value="1"/>
</dbReference>
<evidence type="ECO:0000313" key="2">
    <source>
        <dbReference type="EMBL" id="VDN09450.1"/>
    </source>
</evidence>
<accession>A0A3P7L7R0</accession>
<proteinExistence type="predicted"/>
<dbReference type="AlphaFoldDB" id="A0A3P7L7R0"/>
<dbReference type="Proteomes" id="UP000281553">
    <property type="component" value="Unassembled WGS sequence"/>
</dbReference>
<sequence>MRSFQKFLSLPAHDLLSKARFSCPVYNEVNIQMIDRSLQDRIFGKRIMKYDKSLPTLKALASHGINANEKPSSEFSVNLLLPDLLGENVAEHFEKIAQELTAPYVKLIDTAPTQLPSLPSRWELNPGWTRYQDAQATRVRCPLEDLLFFDVEVLVQESNAPILAVAMSPNACYLWLSDRLFGKELVNGRQCELPQLIPLYSGEVESTSPRLIIGHFISYDRARVSDEYLPQLTGLRFLDTMSMHISVSGLTTTQRNLKLASDKHLYNNKLWKSFFPGSSSSGQYLPTNGNGMSNELKWITETSLNGLVDVYKFYCKKDPPQNKDKRAVFEKGTIEDVANNFQELATYCATDVLMTFDVFRKLWPQFKQRFPHPVTLGGLLEMGSMYLPVNQSWTRFQQKAEKTYTSLQEKQREMLKCLAEDALRRHSGPSKTYEGDPWLWDLDWSTTTRPSSKTEAAKEIAKLPKWYRELIPKPIKDNYKSGPALITAQMKIAPKLLRLCWQGLPLHFDRELMWGTLIPGRIPKPVGDPRFYEQQATGSRKTASKCTPALLPSIPATKRTAAGVQELHFPYKWVLPWQHLPRAFLTFTS</sequence>
<dbReference type="GO" id="GO:0006264">
    <property type="term" value="P:mitochondrial DNA replication"/>
    <property type="evidence" value="ECO:0007669"/>
    <property type="project" value="TreeGrafter"/>
</dbReference>
<dbReference type="EMBL" id="UYRU01047078">
    <property type="protein sequence ID" value="VDN09450.1"/>
    <property type="molecule type" value="Genomic_DNA"/>
</dbReference>
<evidence type="ECO:0000259" key="1">
    <source>
        <dbReference type="Pfam" id="PF18136"/>
    </source>
</evidence>
<dbReference type="InterPro" id="IPR012337">
    <property type="entry name" value="RNaseH-like_sf"/>
</dbReference>
<feature type="domain" description="DNA mitochondrial polymerase exonuclease" evidence="1">
    <location>
        <begin position="77"/>
        <end position="366"/>
    </location>
</feature>
<dbReference type="PRINTS" id="PR00867">
    <property type="entry name" value="DNAPOLG"/>
</dbReference>